<feature type="compositionally biased region" description="Basic and acidic residues" evidence="1">
    <location>
        <begin position="57"/>
        <end position="72"/>
    </location>
</feature>
<sequence length="139" mass="14320">MNMHLAGPAITPGLGATAQQMLGIIDSHGFMIAGLLGTMGSLGDRIGRRAGHGHRAVGHDVPGRQRTRPGDRWRTAAGLPVGLGPPDRGPGHALLLVAGPLLVAEYRAPEADPIDLVSVALSLEAIMPVVHGLEEPAVC</sequence>
<accession>A0A852VVR6</accession>
<comment type="caution">
    <text evidence="2">The sequence shown here is derived from an EMBL/GenBank/DDBJ whole genome shotgun (WGS) entry which is preliminary data.</text>
</comment>
<feature type="region of interest" description="Disordered" evidence="1">
    <location>
        <begin position="51"/>
        <end position="72"/>
    </location>
</feature>
<organism evidence="2 3">
    <name type="scientific">Pseudonocardia alni</name>
    <name type="common">Amycolata alni</name>
    <dbReference type="NCBI Taxonomy" id="33907"/>
    <lineage>
        <taxon>Bacteria</taxon>
        <taxon>Bacillati</taxon>
        <taxon>Actinomycetota</taxon>
        <taxon>Actinomycetes</taxon>
        <taxon>Pseudonocardiales</taxon>
        <taxon>Pseudonocardiaceae</taxon>
        <taxon>Pseudonocardia</taxon>
    </lineage>
</organism>
<protein>
    <recommendedName>
        <fullName evidence="4">MFS transporter</fullName>
    </recommendedName>
</protein>
<reference evidence="2 3" key="1">
    <citation type="submission" date="2020-07" db="EMBL/GenBank/DDBJ databases">
        <title>Sequencing the genomes of 1000 actinobacteria strains.</title>
        <authorList>
            <person name="Klenk H.-P."/>
        </authorList>
    </citation>
    <scope>NUCLEOTIDE SEQUENCE [LARGE SCALE GENOMIC DNA]</scope>
    <source>
        <strain evidence="2 3">DSM 44749</strain>
    </source>
</reference>
<evidence type="ECO:0008006" key="4">
    <source>
        <dbReference type="Google" id="ProtNLM"/>
    </source>
</evidence>
<dbReference type="GeneID" id="98050274"/>
<evidence type="ECO:0000256" key="1">
    <source>
        <dbReference type="SAM" id="MobiDB-lite"/>
    </source>
</evidence>
<dbReference type="EMBL" id="JACCCZ010000001">
    <property type="protein sequence ID" value="NYG00159.1"/>
    <property type="molecule type" value="Genomic_DNA"/>
</dbReference>
<proteinExistence type="predicted"/>
<dbReference type="AlphaFoldDB" id="A0A852VVR6"/>
<dbReference type="RefSeq" id="WP_179760039.1">
    <property type="nucleotide sequence ID" value="NZ_BAAAJZ010000011.1"/>
</dbReference>
<gene>
    <name evidence="2" type="ORF">HDA37_000444</name>
</gene>
<evidence type="ECO:0000313" key="2">
    <source>
        <dbReference type="EMBL" id="NYG00159.1"/>
    </source>
</evidence>
<keyword evidence="3" id="KW-1185">Reference proteome</keyword>
<name>A0A852VVR6_PSEA5</name>
<evidence type="ECO:0000313" key="3">
    <source>
        <dbReference type="Proteomes" id="UP000549695"/>
    </source>
</evidence>
<dbReference type="Proteomes" id="UP000549695">
    <property type="component" value="Unassembled WGS sequence"/>
</dbReference>